<reference evidence="3 4" key="1">
    <citation type="submission" date="2023-11" db="EMBL/GenBank/DDBJ databases">
        <authorList>
            <person name="Hedman E."/>
            <person name="Englund M."/>
            <person name="Stromberg M."/>
            <person name="Nyberg Akerstrom W."/>
            <person name="Nylinder S."/>
            <person name="Jareborg N."/>
            <person name="Kallberg Y."/>
            <person name="Kronander E."/>
        </authorList>
    </citation>
    <scope>NUCLEOTIDE SEQUENCE [LARGE SCALE GENOMIC DNA]</scope>
</reference>
<accession>A0AAV1M884</accession>
<evidence type="ECO:0000313" key="4">
    <source>
        <dbReference type="Proteomes" id="UP001314205"/>
    </source>
</evidence>
<keyword evidence="4" id="KW-1185">Reference proteome</keyword>
<proteinExistence type="predicted"/>
<dbReference type="InterPro" id="IPR057251">
    <property type="entry name" value="FP_C"/>
</dbReference>
<feature type="domain" description="FP protein C-terminal" evidence="2">
    <location>
        <begin position="165"/>
        <end position="216"/>
    </location>
</feature>
<feature type="coiled-coil region" evidence="1">
    <location>
        <begin position="43"/>
        <end position="70"/>
    </location>
</feature>
<keyword evidence="1" id="KW-0175">Coiled coil</keyword>
<dbReference type="Gene3D" id="3.30.70.1820">
    <property type="entry name" value="L1 transposable element, RRM domain"/>
    <property type="match status" value="1"/>
</dbReference>
<dbReference type="AlphaFoldDB" id="A0AAV1M884"/>
<dbReference type="Proteomes" id="UP001314205">
    <property type="component" value="Unassembled WGS sequence"/>
</dbReference>
<dbReference type="EMBL" id="CAVLGL010000137">
    <property type="protein sequence ID" value="CAK1602146.1"/>
    <property type="molecule type" value="Genomic_DNA"/>
</dbReference>
<dbReference type="PANTHER" id="PTHR11505">
    <property type="entry name" value="L1 TRANSPOSABLE ELEMENT-RELATED"/>
    <property type="match status" value="1"/>
</dbReference>
<evidence type="ECO:0000256" key="1">
    <source>
        <dbReference type="SAM" id="Coils"/>
    </source>
</evidence>
<dbReference type="Pfam" id="PF25298">
    <property type="entry name" value="Baculo_FP_2nd"/>
    <property type="match status" value="1"/>
</dbReference>
<dbReference type="InterPro" id="IPR004244">
    <property type="entry name" value="Transposase_22"/>
</dbReference>
<evidence type="ECO:0000313" key="3">
    <source>
        <dbReference type="EMBL" id="CAK1602146.1"/>
    </source>
</evidence>
<evidence type="ECO:0000259" key="2">
    <source>
        <dbReference type="Pfam" id="PF25298"/>
    </source>
</evidence>
<sequence length="217" mass="25112">MKKSLSETNTRLTEMEKSFSCSSQRQDLFDSRLQALEVCSSQDTELITQIQNLENKIQYMEQQARRNNLEISGIPEKSNEDLSLYLRNITNFLGVELSSTDIVQITRIRPFNAVSGRPKAIVVKLSYQLLRDTILSAVRTKKELKLCDIGFRGEMKKIYLNEHLTPANKILYKSTREKAKVAQYKFVWIRDGKIFVRKNDISRSLCIKNSVDLQKVI</sequence>
<gene>
    <name evidence="3" type="ORF">PARMNEM_LOCUS20683</name>
</gene>
<comment type="caution">
    <text evidence="3">The sequence shown here is derived from an EMBL/GenBank/DDBJ whole genome shotgun (WGS) entry which is preliminary data.</text>
</comment>
<organism evidence="3 4">
    <name type="scientific">Parnassius mnemosyne</name>
    <name type="common">clouded apollo</name>
    <dbReference type="NCBI Taxonomy" id="213953"/>
    <lineage>
        <taxon>Eukaryota</taxon>
        <taxon>Metazoa</taxon>
        <taxon>Ecdysozoa</taxon>
        <taxon>Arthropoda</taxon>
        <taxon>Hexapoda</taxon>
        <taxon>Insecta</taxon>
        <taxon>Pterygota</taxon>
        <taxon>Neoptera</taxon>
        <taxon>Endopterygota</taxon>
        <taxon>Lepidoptera</taxon>
        <taxon>Glossata</taxon>
        <taxon>Ditrysia</taxon>
        <taxon>Papilionoidea</taxon>
        <taxon>Papilionidae</taxon>
        <taxon>Parnassiinae</taxon>
        <taxon>Parnassini</taxon>
        <taxon>Parnassius</taxon>
        <taxon>Driopa</taxon>
    </lineage>
</organism>
<protein>
    <recommendedName>
        <fullName evidence="2">FP protein C-terminal domain-containing protein</fullName>
    </recommendedName>
</protein>
<name>A0AAV1M884_9NEOP</name>